<dbReference type="Pfam" id="PF21355">
    <property type="entry name" value="TRAF-mep_MATH"/>
    <property type="match status" value="1"/>
</dbReference>
<keyword evidence="8 11" id="KW-0862">Zinc</keyword>
<feature type="non-terminal residue" evidence="15">
    <location>
        <position position="469"/>
    </location>
</feature>
<dbReference type="GO" id="GO:0005164">
    <property type="term" value="F:tumor necrosis factor receptor binding"/>
    <property type="evidence" value="ECO:0007669"/>
    <property type="project" value="InterPro"/>
</dbReference>
<keyword evidence="5 11" id="KW-0479">Metal-binding</keyword>
<comment type="caution">
    <text evidence="15">The sequence shown here is derived from an EMBL/GenBank/DDBJ whole genome shotgun (WGS) entry which is preliminary data.</text>
</comment>
<comment type="subcellular location">
    <subcellularLocation>
        <location evidence="1">Cytoplasm</location>
    </subcellularLocation>
</comment>
<dbReference type="PROSITE" id="PS50089">
    <property type="entry name" value="ZF_RING_2"/>
    <property type="match status" value="1"/>
</dbReference>
<keyword evidence="3" id="KW-1017">Isopeptide bond</keyword>
<dbReference type="InterPro" id="IPR012227">
    <property type="entry name" value="TNF_rcpt-assoc_TRAF_met"/>
</dbReference>
<feature type="zinc finger region" description="TRAF-type" evidence="11">
    <location>
        <begin position="97"/>
        <end position="149"/>
    </location>
</feature>
<dbReference type="PANTHER" id="PTHR10131:SF96">
    <property type="entry name" value="TNF RECEPTOR-ASSOCIATED FACTOR 1"/>
    <property type="match status" value="1"/>
</dbReference>
<keyword evidence="16" id="KW-1185">Reference proteome</keyword>
<sequence length="469" mass="52790">QKYLCSNCNNILKKALQTLCGHRYCSACLSWIVRNNKNAICQKCKEEDPSTLSEGSLLAEERAFGDAAINKEISELKVHCVTLGCSWSGIMKNFEEHQSLCEYALIPCHTGCGHMVMRKKLADHLENGCVNNVTMCQKCKRSLSSSEYQEHSCEGNLCKEQKRVQTETPSKEKNCSTPLINKEGCRFSEVGCSFRGSKEKIKEHEKTAVGAHMLLLLQHIKQLKASLCTAAKDANGSIPQSELNVNENKLHVFENIVAVLNKEVETSNLEITAFRRQSELDQNIIRGLELKIAELHRCLTQKDAGLSSLHKSLLFSEQASYDGVFLWKITDVGRKLQDSVSGRTVSLYSPAFYTAKYGYKVCLRVYLNGDGTGKGTHVSLFFVVMRGDYDALLPWPFRHKVTFMLLDQNNREHIIDAFRPDLTSASFQRPVNDMNVASGCPMFLPLSKLQSPKYAYVKEDTLFLKCIIE</sequence>
<evidence type="ECO:0000256" key="8">
    <source>
        <dbReference type="ARBA" id="ARBA00022833"/>
    </source>
</evidence>
<dbReference type="PIRSF" id="PIRSF015614">
    <property type="entry name" value="TRAF"/>
    <property type="match status" value="1"/>
</dbReference>
<dbReference type="PROSITE" id="PS50144">
    <property type="entry name" value="MATH"/>
    <property type="match status" value="1"/>
</dbReference>
<dbReference type="InterPro" id="IPR018957">
    <property type="entry name" value="Znf_C3HC4_RING-type"/>
</dbReference>
<dbReference type="SUPFAM" id="SSF57850">
    <property type="entry name" value="RING/U-box"/>
    <property type="match status" value="1"/>
</dbReference>
<evidence type="ECO:0000259" key="13">
    <source>
        <dbReference type="PROSITE" id="PS50144"/>
    </source>
</evidence>
<dbReference type="SMART" id="SM00061">
    <property type="entry name" value="MATH"/>
    <property type="match status" value="1"/>
</dbReference>
<evidence type="ECO:0000256" key="6">
    <source>
        <dbReference type="ARBA" id="ARBA00022737"/>
    </source>
</evidence>
<dbReference type="PANTHER" id="PTHR10131">
    <property type="entry name" value="TNF RECEPTOR ASSOCIATED FACTOR"/>
    <property type="match status" value="1"/>
</dbReference>
<keyword evidence="4" id="KW-0053">Apoptosis</keyword>
<dbReference type="Pfam" id="PF02176">
    <property type="entry name" value="zf-TRAF"/>
    <property type="match status" value="1"/>
</dbReference>
<dbReference type="InterPro" id="IPR017907">
    <property type="entry name" value="Znf_RING_CS"/>
</dbReference>
<evidence type="ECO:0000259" key="12">
    <source>
        <dbReference type="PROSITE" id="PS50089"/>
    </source>
</evidence>
<dbReference type="GO" id="GO:0043122">
    <property type="term" value="P:regulation of canonical NF-kappaB signal transduction"/>
    <property type="evidence" value="ECO:0007669"/>
    <property type="project" value="TreeGrafter"/>
</dbReference>
<dbReference type="FunFam" id="2.60.210.10:FF:000001">
    <property type="entry name" value="TNF receptor-associated factor"/>
    <property type="match status" value="1"/>
</dbReference>
<feature type="domain" description="TRAF-type" evidence="14">
    <location>
        <begin position="97"/>
        <end position="149"/>
    </location>
</feature>
<dbReference type="Pfam" id="PF00097">
    <property type="entry name" value="zf-C3HC4"/>
    <property type="match status" value="1"/>
</dbReference>
<keyword evidence="2" id="KW-0963">Cytoplasm</keyword>
<evidence type="ECO:0000256" key="5">
    <source>
        <dbReference type="ARBA" id="ARBA00022723"/>
    </source>
</evidence>
<feature type="domain" description="RING-type" evidence="12">
    <location>
        <begin position="5"/>
        <end position="45"/>
    </location>
</feature>
<dbReference type="InterPro" id="IPR013083">
    <property type="entry name" value="Znf_RING/FYVE/PHD"/>
</dbReference>
<dbReference type="InterPro" id="IPR002083">
    <property type="entry name" value="MATH/TRAF_dom"/>
</dbReference>
<dbReference type="CDD" id="cd23125">
    <property type="entry name" value="RING-HC_TRAF1-like"/>
    <property type="match status" value="1"/>
</dbReference>
<dbReference type="Gene3D" id="1.20.5.110">
    <property type="match status" value="1"/>
</dbReference>
<keyword evidence="7 11" id="KW-0863">Zinc-finger</keyword>
<feature type="domain" description="MATH" evidence="13">
    <location>
        <begin position="322"/>
        <end position="468"/>
    </location>
</feature>
<dbReference type="SUPFAM" id="SSF49599">
    <property type="entry name" value="TRAF domain-like"/>
    <property type="match status" value="2"/>
</dbReference>
<protein>
    <submittedName>
        <fullName evidence="15">TRAF2 factor</fullName>
    </submittedName>
</protein>
<dbReference type="EMBL" id="VXAE01002354">
    <property type="protein sequence ID" value="NXJ32816.1"/>
    <property type="molecule type" value="Genomic_DNA"/>
</dbReference>
<keyword evidence="10" id="KW-0175">Coiled coil</keyword>
<dbReference type="InterPro" id="IPR001841">
    <property type="entry name" value="Znf_RING"/>
</dbReference>
<dbReference type="GO" id="GO:0009898">
    <property type="term" value="C:cytoplasmic side of plasma membrane"/>
    <property type="evidence" value="ECO:0007669"/>
    <property type="project" value="TreeGrafter"/>
</dbReference>
<dbReference type="InterPro" id="IPR032070">
    <property type="entry name" value="TRAF_BIRC3-bd"/>
</dbReference>
<accession>A0A7L0AF28</accession>
<evidence type="ECO:0000256" key="9">
    <source>
        <dbReference type="ARBA" id="ARBA00022843"/>
    </source>
</evidence>
<dbReference type="InterPro" id="IPR001293">
    <property type="entry name" value="Znf_TRAF"/>
</dbReference>
<evidence type="ECO:0000313" key="16">
    <source>
        <dbReference type="Proteomes" id="UP000537039"/>
    </source>
</evidence>
<evidence type="ECO:0000256" key="7">
    <source>
        <dbReference type="ARBA" id="ARBA00022771"/>
    </source>
</evidence>
<dbReference type="PROSITE" id="PS50145">
    <property type="entry name" value="ZF_TRAF"/>
    <property type="match status" value="1"/>
</dbReference>
<dbReference type="GO" id="GO:0005737">
    <property type="term" value="C:cytoplasm"/>
    <property type="evidence" value="ECO:0007669"/>
    <property type="project" value="UniProtKB-SubCell"/>
</dbReference>
<dbReference type="Gene3D" id="2.60.210.10">
    <property type="entry name" value="Apoptosis, Tumor Necrosis Factor Receptor Associated Protein 2, Chain A"/>
    <property type="match status" value="1"/>
</dbReference>
<dbReference type="GO" id="GO:0007165">
    <property type="term" value="P:signal transduction"/>
    <property type="evidence" value="ECO:0007669"/>
    <property type="project" value="InterPro"/>
</dbReference>
<dbReference type="GO" id="GO:0042981">
    <property type="term" value="P:regulation of apoptotic process"/>
    <property type="evidence" value="ECO:0007669"/>
    <property type="project" value="InterPro"/>
</dbReference>
<organism evidence="15 16">
    <name type="scientific">Ciconia maguari</name>
    <dbReference type="NCBI Taxonomy" id="52777"/>
    <lineage>
        <taxon>Eukaryota</taxon>
        <taxon>Metazoa</taxon>
        <taxon>Chordata</taxon>
        <taxon>Craniata</taxon>
        <taxon>Vertebrata</taxon>
        <taxon>Euteleostomi</taxon>
        <taxon>Archelosauria</taxon>
        <taxon>Archosauria</taxon>
        <taxon>Dinosauria</taxon>
        <taxon>Saurischia</taxon>
        <taxon>Theropoda</taxon>
        <taxon>Coelurosauria</taxon>
        <taxon>Aves</taxon>
        <taxon>Neognathae</taxon>
        <taxon>Neoaves</taxon>
        <taxon>Aequornithes</taxon>
        <taxon>Ciconiiformes</taxon>
        <taxon>Ciconiidae</taxon>
        <taxon>Ciconia</taxon>
    </lineage>
</organism>
<keyword evidence="9" id="KW-0832">Ubl conjugation</keyword>
<proteinExistence type="predicted"/>
<dbReference type="AlphaFoldDB" id="A0A7L0AF28"/>
<dbReference type="InterPro" id="IPR049342">
    <property type="entry name" value="TRAF1-6_MATH_dom"/>
</dbReference>
<evidence type="ECO:0000256" key="11">
    <source>
        <dbReference type="PROSITE-ProRule" id="PRU00207"/>
    </source>
</evidence>
<evidence type="ECO:0000256" key="2">
    <source>
        <dbReference type="ARBA" id="ARBA00022490"/>
    </source>
</evidence>
<name>A0A7L0AF28_9AVES</name>
<evidence type="ECO:0000256" key="3">
    <source>
        <dbReference type="ARBA" id="ARBA00022499"/>
    </source>
</evidence>
<dbReference type="Gene3D" id="3.30.40.10">
    <property type="entry name" value="Zinc/RING finger domain, C3HC4 (zinc finger)"/>
    <property type="match status" value="2"/>
</dbReference>
<feature type="non-terminal residue" evidence="15">
    <location>
        <position position="1"/>
    </location>
</feature>
<dbReference type="Pfam" id="PF16673">
    <property type="entry name" value="TRAF_BIRC3_bd"/>
    <property type="match status" value="1"/>
</dbReference>
<dbReference type="InterPro" id="IPR037306">
    <property type="entry name" value="TRAF1_MATH"/>
</dbReference>
<evidence type="ECO:0000256" key="1">
    <source>
        <dbReference type="ARBA" id="ARBA00004496"/>
    </source>
</evidence>
<dbReference type="PROSITE" id="PS00518">
    <property type="entry name" value="ZF_RING_1"/>
    <property type="match status" value="1"/>
</dbReference>
<dbReference type="GO" id="GO:0006915">
    <property type="term" value="P:apoptotic process"/>
    <property type="evidence" value="ECO:0007669"/>
    <property type="project" value="UniProtKB-KW"/>
</dbReference>
<dbReference type="CDD" id="cd03779">
    <property type="entry name" value="MATH_TRAF1"/>
    <property type="match status" value="1"/>
</dbReference>
<reference evidence="15 16" key="1">
    <citation type="submission" date="2019-09" db="EMBL/GenBank/DDBJ databases">
        <title>Bird 10,000 Genomes (B10K) Project - Family phase.</title>
        <authorList>
            <person name="Zhang G."/>
        </authorList>
    </citation>
    <scope>NUCLEOTIDE SEQUENCE [LARGE SCALE GENOMIC DNA]</scope>
    <source>
        <strain evidence="15">B10K-DU-001-47</strain>
        <tissue evidence="15">Muscle</tissue>
    </source>
</reference>
<evidence type="ECO:0000313" key="15">
    <source>
        <dbReference type="EMBL" id="NXJ32816.1"/>
    </source>
</evidence>
<evidence type="ECO:0000256" key="4">
    <source>
        <dbReference type="ARBA" id="ARBA00022703"/>
    </source>
</evidence>
<dbReference type="InterPro" id="IPR008974">
    <property type="entry name" value="TRAF-like"/>
</dbReference>
<evidence type="ECO:0000256" key="10">
    <source>
        <dbReference type="ARBA" id="ARBA00023054"/>
    </source>
</evidence>
<gene>
    <name evidence="15" type="primary">Traf2_0</name>
    <name evidence="15" type="ORF">CICMAG_R07513</name>
</gene>
<keyword evidence="6" id="KW-0677">Repeat</keyword>
<evidence type="ECO:0000259" key="14">
    <source>
        <dbReference type="PROSITE" id="PS50145"/>
    </source>
</evidence>
<dbReference type="GO" id="GO:0008270">
    <property type="term" value="F:zinc ion binding"/>
    <property type="evidence" value="ECO:0007669"/>
    <property type="project" value="UniProtKB-KW"/>
</dbReference>
<dbReference type="Proteomes" id="UP000537039">
    <property type="component" value="Unassembled WGS sequence"/>
</dbReference>